<name>A0ABV7F878_9BURK</name>
<proteinExistence type="predicted"/>
<accession>A0ABV7F878</accession>
<evidence type="ECO:0000313" key="2">
    <source>
        <dbReference type="Proteomes" id="UP001595530"/>
    </source>
</evidence>
<evidence type="ECO:0000313" key="1">
    <source>
        <dbReference type="EMBL" id="MFC3111323.1"/>
    </source>
</evidence>
<keyword evidence="2" id="KW-1185">Reference proteome</keyword>
<sequence length="46" mass="5230">MSQTLVEKIPQARLAVLKHASHLSAMERPQSFAQAVTQFILALRRR</sequence>
<dbReference type="Proteomes" id="UP001595530">
    <property type="component" value="Unassembled WGS sequence"/>
</dbReference>
<dbReference type="Gene3D" id="3.40.50.1820">
    <property type="entry name" value="alpha/beta hydrolase"/>
    <property type="match status" value="1"/>
</dbReference>
<organism evidence="1 2">
    <name type="scientific">Undibacterium arcticum</name>
    <dbReference type="NCBI Taxonomy" id="1762892"/>
    <lineage>
        <taxon>Bacteria</taxon>
        <taxon>Pseudomonadati</taxon>
        <taxon>Pseudomonadota</taxon>
        <taxon>Betaproteobacteria</taxon>
        <taxon>Burkholderiales</taxon>
        <taxon>Oxalobacteraceae</taxon>
        <taxon>Undibacterium</taxon>
    </lineage>
</organism>
<reference evidence="2" key="1">
    <citation type="journal article" date="2019" name="Int. J. Syst. Evol. Microbiol.">
        <title>The Global Catalogue of Microorganisms (GCM) 10K type strain sequencing project: providing services to taxonomists for standard genome sequencing and annotation.</title>
        <authorList>
            <consortium name="The Broad Institute Genomics Platform"/>
            <consortium name="The Broad Institute Genome Sequencing Center for Infectious Disease"/>
            <person name="Wu L."/>
            <person name="Ma J."/>
        </authorList>
    </citation>
    <scope>NUCLEOTIDE SEQUENCE [LARGE SCALE GENOMIC DNA]</scope>
    <source>
        <strain evidence="2">KCTC 42986</strain>
    </source>
</reference>
<dbReference type="RefSeq" id="WP_390329465.1">
    <property type="nucleotide sequence ID" value="NZ_JBHRTP010000109.1"/>
</dbReference>
<dbReference type="SUPFAM" id="SSF53474">
    <property type="entry name" value="alpha/beta-Hydrolases"/>
    <property type="match status" value="1"/>
</dbReference>
<dbReference type="EMBL" id="JBHRTP010000109">
    <property type="protein sequence ID" value="MFC3111323.1"/>
    <property type="molecule type" value="Genomic_DNA"/>
</dbReference>
<keyword evidence="1" id="KW-0378">Hydrolase</keyword>
<dbReference type="InterPro" id="IPR029058">
    <property type="entry name" value="AB_hydrolase_fold"/>
</dbReference>
<dbReference type="GO" id="GO:0016787">
    <property type="term" value="F:hydrolase activity"/>
    <property type="evidence" value="ECO:0007669"/>
    <property type="project" value="UniProtKB-KW"/>
</dbReference>
<gene>
    <name evidence="1" type="ORF">ACFOFO_25830</name>
</gene>
<protein>
    <submittedName>
        <fullName evidence="1">Alpha/beta fold hydrolase</fullName>
    </submittedName>
</protein>
<comment type="caution">
    <text evidence="1">The sequence shown here is derived from an EMBL/GenBank/DDBJ whole genome shotgun (WGS) entry which is preliminary data.</text>
</comment>